<accession>A0A6I4T925</accession>
<dbReference type="AlphaFoldDB" id="A0A6I4T925"/>
<protein>
    <submittedName>
        <fullName evidence="1">Oxidoreductase</fullName>
    </submittedName>
</protein>
<evidence type="ECO:0000313" key="2">
    <source>
        <dbReference type="Proteomes" id="UP000438476"/>
    </source>
</evidence>
<dbReference type="Pfam" id="PF06995">
    <property type="entry name" value="Phage_P2_GpU"/>
    <property type="match status" value="1"/>
</dbReference>
<reference evidence="1 2" key="1">
    <citation type="submission" date="2019-12" db="EMBL/GenBank/DDBJ databases">
        <title>Genomic-based taxomic classification of the family Erythrobacteraceae.</title>
        <authorList>
            <person name="Xu L."/>
        </authorList>
    </citation>
    <scope>NUCLEOTIDE SEQUENCE [LARGE SCALE GENOMIC DNA]</scope>
    <source>
        <strain evidence="1 2">LMG 29518</strain>
    </source>
</reference>
<gene>
    <name evidence="1" type="ORF">GRI91_10900</name>
</gene>
<dbReference type="EMBL" id="WTYT01000004">
    <property type="protein sequence ID" value="MXO66265.1"/>
    <property type="molecule type" value="Genomic_DNA"/>
</dbReference>
<evidence type="ECO:0000313" key="1">
    <source>
        <dbReference type="EMBL" id="MXO66265.1"/>
    </source>
</evidence>
<keyword evidence="2" id="KW-1185">Reference proteome</keyword>
<dbReference type="RefSeq" id="WP_160736691.1">
    <property type="nucleotide sequence ID" value="NZ_WTYT01000004.1"/>
</dbReference>
<dbReference type="Proteomes" id="UP000438476">
    <property type="component" value="Unassembled WGS sequence"/>
</dbReference>
<sequence length="126" mass="13808">MLMALDMFAFEIGTLPFQELQHRADWRFGRGDRFGARPATQFLGAGEDKIELTGALYPGDGIGSYSSLGRIRELAARGEAYRLTAGTGDVLGSYIILSLEETQSHFFVDGAPRKADFSLTLERVDG</sequence>
<dbReference type="OrthoDB" id="1550902at2"/>
<name>A0A6I4T925_9SPHN</name>
<dbReference type="InterPro" id="IPR009734">
    <property type="entry name" value="Myoviridae_GpU"/>
</dbReference>
<comment type="caution">
    <text evidence="1">The sequence shown here is derived from an EMBL/GenBank/DDBJ whole genome shotgun (WGS) entry which is preliminary data.</text>
</comment>
<proteinExistence type="predicted"/>
<organism evidence="1 2">
    <name type="scientific">Altericroceibacterium endophyticum</name>
    <dbReference type="NCBI Taxonomy" id="1808508"/>
    <lineage>
        <taxon>Bacteria</taxon>
        <taxon>Pseudomonadati</taxon>
        <taxon>Pseudomonadota</taxon>
        <taxon>Alphaproteobacteria</taxon>
        <taxon>Sphingomonadales</taxon>
        <taxon>Erythrobacteraceae</taxon>
        <taxon>Altericroceibacterium</taxon>
    </lineage>
</organism>